<feature type="domain" description="CID" evidence="6">
    <location>
        <begin position="8"/>
        <end position="141"/>
    </location>
</feature>
<dbReference type="PANTHER" id="PTHR12460:SF0">
    <property type="entry name" value="CID DOMAIN-CONTAINING PROTEIN-RELATED"/>
    <property type="match status" value="1"/>
</dbReference>
<dbReference type="GO" id="GO:0001111">
    <property type="term" value="P:RNA polymerase II promoter clearance"/>
    <property type="evidence" value="ECO:0007669"/>
    <property type="project" value="UniProtKB-ARBA"/>
</dbReference>
<feature type="compositionally biased region" description="Basic and acidic residues" evidence="5">
    <location>
        <begin position="164"/>
        <end position="173"/>
    </location>
</feature>
<reference evidence="8 9" key="2">
    <citation type="journal article" date="2018" name="Elife">
        <title>Firefly genomes illuminate parallel origins of bioluminescence in beetles.</title>
        <authorList>
            <person name="Fallon T.R."/>
            <person name="Lower S.E."/>
            <person name="Chang C.H."/>
            <person name="Bessho-Uehara M."/>
            <person name="Martin G.J."/>
            <person name="Bewick A.J."/>
            <person name="Behringer M."/>
            <person name="Debat H.J."/>
            <person name="Wong I."/>
            <person name="Day J.C."/>
            <person name="Suvorov A."/>
            <person name="Silva C.J."/>
            <person name="Stanger-Hall K.F."/>
            <person name="Hall D.W."/>
            <person name="Schmitz R.J."/>
            <person name="Nelson D.R."/>
            <person name="Lewis S.M."/>
            <person name="Shigenobu S."/>
            <person name="Bybee S.M."/>
            <person name="Larracuente A.M."/>
            <person name="Oba Y."/>
            <person name="Weng J.K."/>
        </authorList>
    </citation>
    <scope>NUCLEOTIDE SEQUENCE [LARGE SCALE GENOMIC DNA]</scope>
    <source>
        <strain evidence="8">1611_PpyrPB1</strain>
        <tissue evidence="8">Whole body</tissue>
    </source>
</reference>
<dbReference type="Gene3D" id="6.10.250.2560">
    <property type="match status" value="1"/>
</dbReference>
<keyword evidence="2" id="KW-0539">Nucleus</keyword>
<evidence type="ECO:0000259" key="6">
    <source>
        <dbReference type="PROSITE" id="PS51391"/>
    </source>
</evidence>
<evidence type="ECO:0000256" key="4">
    <source>
        <dbReference type="SAM" id="Coils"/>
    </source>
</evidence>
<dbReference type="FunFam" id="1.25.40.90:FF:000007">
    <property type="entry name" value="Regulation of nuclear pre-mRNA domain-containing protein 1B"/>
    <property type="match status" value="1"/>
</dbReference>
<dbReference type="SUPFAM" id="SSF48464">
    <property type="entry name" value="ENTH/VHS domain"/>
    <property type="match status" value="1"/>
</dbReference>
<reference evidence="7" key="1">
    <citation type="journal article" date="2016" name="Sci. Rep.">
        <title>Molecular characterization of firefly nuptial gifts: a multi-omics approach sheds light on postcopulatory sexual selection.</title>
        <authorList>
            <person name="Al-Wathiqui N."/>
            <person name="Fallon T.R."/>
            <person name="South A."/>
            <person name="Weng J.K."/>
            <person name="Lewis S.M."/>
        </authorList>
    </citation>
    <scope>NUCLEOTIDE SEQUENCE</scope>
</reference>
<dbReference type="GO" id="GO:0000993">
    <property type="term" value="F:RNA polymerase II complex binding"/>
    <property type="evidence" value="ECO:0007669"/>
    <property type="project" value="TreeGrafter"/>
</dbReference>
<feature type="region of interest" description="Disordered" evidence="5">
    <location>
        <begin position="141"/>
        <end position="176"/>
    </location>
</feature>
<dbReference type="SMART" id="SM00582">
    <property type="entry name" value="RPR"/>
    <property type="match status" value="1"/>
</dbReference>
<dbReference type="PANTHER" id="PTHR12460">
    <property type="entry name" value="CYCLIN-DEPENDENT KINASE INHIBITOR-RELATED PROTEIN"/>
    <property type="match status" value="1"/>
</dbReference>
<evidence type="ECO:0000256" key="1">
    <source>
        <dbReference type="ARBA" id="ARBA00004123"/>
    </source>
</evidence>
<evidence type="ECO:0000313" key="7">
    <source>
        <dbReference type="EMBL" id="JAV72078.1"/>
    </source>
</evidence>
<dbReference type="AlphaFoldDB" id="A0A1Y1LGU9"/>
<dbReference type="OrthoDB" id="10069473at2759"/>
<accession>A0A1Y1LGU9</accession>
<dbReference type="InterPro" id="IPR008942">
    <property type="entry name" value="ENTH_VHS"/>
</dbReference>
<proteinExistence type="inferred from homology"/>
<evidence type="ECO:0000256" key="3">
    <source>
        <dbReference type="ARBA" id="ARBA00034310"/>
    </source>
</evidence>
<dbReference type="InterPro" id="IPR006569">
    <property type="entry name" value="CID_dom"/>
</dbReference>
<protein>
    <recommendedName>
        <fullName evidence="6">CID domain-containing protein</fullName>
    </recommendedName>
</protein>
<evidence type="ECO:0000256" key="5">
    <source>
        <dbReference type="SAM" id="MobiDB-lite"/>
    </source>
</evidence>
<dbReference type="CDD" id="cd17002">
    <property type="entry name" value="CID_RPRD1"/>
    <property type="match status" value="1"/>
</dbReference>
<feature type="coiled-coil region" evidence="4">
    <location>
        <begin position="287"/>
        <end position="314"/>
    </location>
</feature>
<organism evidence="7">
    <name type="scientific">Photinus pyralis</name>
    <name type="common">Common eastern firefly</name>
    <name type="synonym">Lampyris pyralis</name>
    <dbReference type="NCBI Taxonomy" id="7054"/>
    <lineage>
        <taxon>Eukaryota</taxon>
        <taxon>Metazoa</taxon>
        <taxon>Ecdysozoa</taxon>
        <taxon>Arthropoda</taxon>
        <taxon>Hexapoda</taxon>
        <taxon>Insecta</taxon>
        <taxon>Pterygota</taxon>
        <taxon>Neoptera</taxon>
        <taxon>Endopterygota</taxon>
        <taxon>Coleoptera</taxon>
        <taxon>Polyphaga</taxon>
        <taxon>Elateriformia</taxon>
        <taxon>Elateroidea</taxon>
        <taxon>Lampyridae</taxon>
        <taxon>Lampyrinae</taxon>
        <taxon>Photinus</taxon>
    </lineage>
</organism>
<keyword evidence="4" id="KW-0175">Coiled coil</keyword>
<comment type="similarity">
    <text evidence="3">Belongs to the UPF0400 (RTT103) family.</text>
</comment>
<dbReference type="Pfam" id="PF04818">
    <property type="entry name" value="CID"/>
    <property type="match status" value="1"/>
</dbReference>
<keyword evidence="9" id="KW-1185">Reference proteome</keyword>
<dbReference type="GO" id="GO:0042802">
    <property type="term" value="F:identical protein binding"/>
    <property type="evidence" value="ECO:0007669"/>
    <property type="project" value="UniProtKB-ARBA"/>
</dbReference>
<gene>
    <name evidence="8" type="ORF">PPYR_10831</name>
</gene>
<dbReference type="GO" id="GO:0031124">
    <property type="term" value="P:mRNA 3'-end processing"/>
    <property type="evidence" value="ECO:0007669"/>
    <property type="project" value="TreeGrafter"/>
</dbReference>
<dbReference type="Gene3D" id="1.25.40.90">
    <property type="match status" value="1"/>
</dbReference>
<dbReference type="Pfam" id="PF16566">
    <property type="entry name" value="CREPT"/>
    <property type="match status" value="1"/>
</dbReference>
<dbReference type="GO" id="GO:0097550">
    <property type="term" value="C:transcription preinitiation complex"/>
    <property type="evidence" value="ECO:0007669"/>
    <property type="project" value="UniProtKB-ARBA"/>
</dbReference>
<dbReference type="GO" id="GO:0005654">
    <property type="term" value="C:nucleoplasm"/>
    <property type="evidence" value="ECO:0007669"/>
    <property type="project" value="UniProtKB-ARBA"/>
</dbReference>
<reference evidence="8" key="3">
    <citation type="submission" date="2019-08" db="EMBL/GenBank/DDBJ databases">
        <authorList>
            <consortium name="Photinus pyralis genome working group"/>
            <person name="Fallon T.R."/>
            <person name="Sander Lower S.E."/>
            <person name="Weng J.-K."/>
        </authorList>
    </citation>
    <scope>NUCLEOTIDE SEQUENCE</scope>
    <source>
        <strain evidence="8">1611_PpyrPB1</strain>
        <tissue evidence="8">Whole body</tissue>
    </source>
</reference>
<evidence type="ECO:0000313" key="8">
    <source>
        <dbReference type="EMBL" id="KAB0796770.1"/>
    </source>
</evidence>
<evidence type="ECO:0000256" key="2">
    <source>
        <dbReference type="ARBA" id="ARBA00023242"/>
    </source>
</evidence>
<dbReference type="InParanoid" id="A0A1Y1LGU9"/>
<dbReference type="PROSITE" id="PS51391">
    <property type="entry name" value="CID"/>
    <property type="match status" value="1"/>
</dbReference>
<evidence type="ECO:0000313" key="9">
    <source>
        <dbReference type="Proteomes" id="UP000327044"/>
    </source>
</evidence>
<dbReference type="EMBL" id="VVIM01000007">
    <property type="protein sequence ID" value="KAB0796770.1"/>
    <property type="molecule type" value="Genomic_DNA"/>
</dbReference>
<sequence length="352" mass="40047">MPVEKFTMSGFTESAFMKKLAECNNSTQSIQTLSFWLIHHRKHHVQIVKTWYKELLRAKDSKKLTFMYLANDVIQNSRKKGPEFGKEFAVVLGKAFEHLSSIGYDEKMKSSLGRLLSIWDERGIYDDLQLTEFKQALLLPPTKPPLKRAKTDNNGQAKKRKGSPNRERKKSETEVTVEVDGTVETHVHLSPRTPATDPPEPEELVKALQELEGNLASADEVVRQKVSQLPRSVSDITLLEEIQDRSAAERLNVQVTDAMTLIDGYNARLTREVELRKKVTVMLAEFLQVQKDLLSQAEQALEEYTDKLQKVFAVRHELKTHIRNLPDLTRLPDVTHGLSPLPSAGDLFKIPN</sequence>
<dbReference type="InterPro" id="IPR032337">
    <property type="entry name" value="RPRD1A/B_C"/>
</dbReference>
<dbReference type="FunCoup" id="A0A1Y1LGU9">
    <property type="interactions" value="1303"/>
</dbReference>
<name>A0A1Y1LGU9_PHOPY</name>
<dbReference type="Proteomes" id="UP000327044">
    <property type="component" value="Unassembled WGS sequence"/>
</dbReference>
<dbReference type="EMBL" id="GEZM01057946">
    <property type="protein sequence ID" value="JAV72078.1"/>
    <property type="molecule type" value="Transcribed_RNA"/>
</dbReference>
<comment type="subcellular location">
    <subcellularLocation>
        <location evidence="1">Nucleus</location>
    </subcellularLocation>
</comment>